<dbReference type="Proteomes" id="UP000585721">
    <property type="component" value="Unassembled WGS sequence"/>
</dbReference>
<reference evidence="3 4" key="1">
    <citation type="submission" date="2020-08" db="EMBL/GenBank/DDBJ databases">
        <title>Genomic Encyclopedia of Type Strains, Phase IV (KMG-IV): sequencing the most valuable type-strain genomes for metagenomic binning, comparative biology and taxonomic classification.</title>
        <authorList>
            <person name="Goeker M."/>
        </authorList>
    </citation>
    <scope>NUCLEOTIDE SEQUENCE [LARGE SCALE GENOMIC DNA]</scope>
    <source>
        <strain evidence="3 4">DSM 22975</strain>
    </source>
</reference>
<evidence type="ECO:0000259" key="2">
    <source>
        <dbReference type="Pfam" id="PF22725"/>
    </source>
</evidence>
<dbReference type="EMBL" id="JACHGR010000002">
    <property type="protein sequence ID" value="MBB6054941.1"/>
    <property type="molecule type" value="Genomic_DNA"/>
</dbReference>
<name>A0A841GI81_9GAMM</name>
<accession>A0A841GI81</accession>
<dbReference type="SUPFAM" id="SSF55347">
    <property type="entry name" value="Glyceraldehyde-3-phosphate dehydrogenase-like, C-terminal domain"/>
    <property type="match status" value="1"/>
</dbReference>
<sequence>MKIGLIGAGNIVKSCLDAIRNVPDIVCEAIFVKERSAEKAKELMQEYNIRKLYTDYDAFLKDPDIDIVYIGVPNSFHYEYALSALNNNKHVICEKPFTSDSNELKVLSDLAKSKKLFLFEAITMLYLPNFLYLKEKVKEIGDIKLVQCNYSQYSSRYPQYLNGIVLPAFDPALSGGALYDINIYNVHFTCALFGEPLSMEYVVNKGFNGIDTSGVLLLQYPEFIAVCCGAKDSQSPSHATVQGTKGYVRLTSAPNTSKAVESYIDNELTETNHNKYENHMVYELSAFCSMFMNNDYEACYKNLDHSIAVMNILTKARKTAGIEFASDSGK</sequence>
<organism evidence="3 4">
    <name type="scientific">Tolumonas osonensis</name>
    <dbReference type="NCBI Taxonomy" id="675874"/>
    <lineage>
        <taxon>Bacteria</taxon>
        <taxon>Pseudomonadati</taxon>
        <taxon>Pseudomonadota</taxon>
        <taxon>Gammaproteobacteria</taxon>
        <taxon>Aeromonadales</taxon>
        <taxon>Aeromonadaceae</taxon>
        <taxon>Tolumonas</taxon>
    </lineage>
</organism>
<dbReference type="Pfam" id="PF22725">
    <property type="entry name" value="GFO_IDH_MocA_C3"/>
    <property type="match status" value="1"/>
</dbReference>
<feature type="domain" description="GFO/IDH/MocA-like oxidoreductase" evidence="2">
    <location>
        <begin position="138"/>
        <end position="248"/>
    </location>
</feature>
<proteinExistence type="predicted"/>
<dbReference type="InterPro" id="IPR055170">
    <property type="entry name" value="GFO_IDH_MocA-like_dom"/>
</dbReference>
<dbReference type="InterPro" id="IPR000683">
    <property type="entry name" value="Gfo/Idh/MocA-like_OxRdtase_N"/>
</dbReference>
<dbReference type="Gene3D" id="3.40.50.720">
    <property type="entry name" value="NAD(P)-binding Rossmann-like Domain"/>
    <property type="match status" value="1"/>
</dbReference>
<dbReference type="AlphaFoldDB" id="A0A841GI81"/>
<dbReference type="Pfam" id="PF01408">
    <property type="entry name" value="GFO_IDH_MocA"/>
    <property type="match status" value="1"/>
</dbReference>
<dbReference type="GO" id="GO:0000166">
    <property type="term" value="F:nucleotide binding"/>
    <property type="evidence" value="ECO:0007669"/>
    <property type="project" value="InterPro"/>
</dbReference>
<feature type="domain" description="Gfo/Idh/MocA-like oxidoreductase N-terminal" evidence="1">
    <location>
        <begin position="1"/>
        <end position="118"/>
    </location>
</feature>
<evidence type="ECO:0000313" key="3">
    <source>
        <dbReference type="EMBL" id="MBB6054941.1"/>
    </source>
</evidence>
<dbReference type="RefSeq" id="WP_188025731.1">
    <property type="nucleotide sequence ID" value="NZ_JACHGR010000002.1"/>
</dbReference>
<keyword evidence="4" id="KW-1185">Reference proteome</keyword>
<dbReference type="PANTHER" id="PTHR43054">
    <property type="match status" value="1"/>
</dbReference>
<dbReference type="Gene3D" id="3.30.360.10">
    <property type="entry name" value="Dihydrodipicolinate Reductase, domain 2"/>
    <property type="match status" value="1"/>
</dbReference>
<evidence type="ECO:0000259" key="1">
    <source>
        <dbReference type="Pfam" id="PF01408"/>
    </source>
</evidence>
<comment type="caution">
    <text evidence="3">The sequence shown here is derived from an EMBL/GenBank/DDBJ whole genome shotgun (WGS) entry which is preliminary data.</text>
</comment>
<protein>
    <submittedName>
        <fullName evidence="3">Putative dehydrogenase</fullName>
    </submittedName>
</protein>
<evidence type="ECO:0000313" key="4">
    <source>
        <dbReference type="Proteomes" id="UP000585721"/>
    </source>
</evidence>
<dbReference type="PANTHER" id="PTHR43054:SF1">
    <property type="entry name" value="SCYLLO-INOSITOL 2-DEHYDROGENASE (NADP(+)) IOLU"/>
    <property type="match status" value="1"/>
</dbReference>
<dbReference type="SUPFAM" id="SSF51735">
    <property type="entry name" value="NAD(P)-binding Rossmann-fold domains"/>
    <property type="match status" value="1"/>
</dbReference>
<gene>
    <name evidence="3" type="ORF">HNR75_000813</name>
</gene>
<dbReference type="InterPro" id="IPR036291">
    <property type="entry name" value="NAD(P)-bd_dom_sf"/>
</dbReference>